<evidence type="ECO:0000313" key="5">
    <source>
        <dbReference type="Proteomes" id="UP001176960"/>
    </source>
</evidence>
<dbReference type="GO" id="GO:0008239">
    <property type="term" value="F:dipeptidyl-peptidase activity"/>
    <property type="evidence" value="ECO:0007669"/>
    <property type="project" value="TreeGrafter"/>
</dbReference>
<name>A0AA35UZE4_9PROT</name>
<evidence type="ECO:0000256" key="1">
    <source>
        <dbReference type="SAM" id="SignalP"/>
    </source>
</evidence>
<feature type="domain" description="Dipeptidylpeptidase IV N-terminal" evidence="3">
    <location>
        <begin position="141"/>
        <end position="443"/>
    </location>
</feature>
<keyword evidence="1" id="KW-0732">Signal</keyword>
<dbReference type="InterPro" id="IPR001375">
    <property type="entry name" value="Peptidase_S9_cat"/>
</dbReference>
<feature type="domain" description="Peptidase S9 prolyl oligopeptidase catalytic" evidence="2">
    <location>
        <begin position="539"/>
        <end position="735"/>
    </location>
</feature>
<reference evidence="4" key="1">
    <citation type="submission" date="2023-03" db="EMBL/GenBank/DDBJ databases">
        <authorList>
            <person name="Cleenwerck I."/>
        </authorList>
    </citation>
    <scope>NUCLEOTIDE SEQUENCE</scope>
    <source>
        <strain evidence="4">LMG 32879</strain>
    </source>
</reference>
<dbReference type="GO" id="GO:0008236">
    <property type="term" value="F:serine-type peptidase activity"/>
    <property type="evidence" value="ECO:0007669"/>
    <property type="project" value="InterPro"/>
</dbReference>
<feature type="chain" id="PRO_5041348029" evidence="1">
    <location>
        <begin position="24"/>
        <end position="737"/>
    </location>
</feature>
<dbReference type="Proteomes" id="UP001176960">
    <property type="component" value="Unassembled WGS sequence"/>
</dbReference>
<dbReference type="Pfam" id="PF00930">
    <property type="entry name" value="DPPIV_N"/>
    <property type="match status" value="1"/>
</dbReference>
<dbReference type="InterPro" id="IPR002469">
    <property type="entry name" value="Peptidase_S9B_N"/>
</dbReference>
<protein>
    <submittedName>
        <fullName evidence="4">DPP IV N-terminal domain-containing protein</fullName>
    </submittedName>
</protein>
<dbReference type="InterPro" id="IPR050278">
    <property type="entry name" value="Serine_Prot_S9B/DPPIV"/>
</dbReference>
<dbReference type="PANTHER" id="PTHR11731:SF193">
    <property type="entry name" value="DIPEPTIDYL PEPTIDASE 9"/>
    <property type="match status" value="1"/>
</dbReference>
<dbReference type="PANTHER" id="PTHR11731">
    <property type="entry name" value="PROTEASE FAMILY S9B,C DIPEPTIDYL-PEPTIDASE IV-RELATED"/>
    <property type="match status" value="1"/>
</dbReference>
<dbReference type="Pfam" id="PF00326">
    <property type="entry name" value="Peptidase_S9"/>
    <property type="match status" value="1"/>
</dbReference>
<dbReference type="InterPro" id="IPR029058">
    <property type="entry name" value="AB_hydrolase_fold"/>
</dbReference>
<keyword evidence="5" id="KW-1185">Reference proteome</keyword>
<dbReference type="GO" id="GO:0006508">
    <property type="term" value="P:proteolysis"/>
    <property type="evidence" value="ECO:0007669"/>
    <property type="project" value="InterPro"/>
</dbReference>
<dbReference type="SUPFAM" id="SSF53474">
    <property type="entry name" value="alpha/beta-Hydrolases"/>
    <property type="match status" value="1"/>
</dbReference>
<dbReference type="RefSeq" id="WP_289840864.1">
    <property type="nucleotide sequence ID" value="NZ_CATKSH010000003.1"/>
</dbReference>
<dbReference type="SUPFAM" id="SSF82171">
    <property type="entry name" value="DPP6 N-terminal domain-like"/>
    <property type="match status" value="1"/>
</dbReference>
<dbReference type="Gene3D" id="3.40.50.1820">
    <property type="entry name" value="alpha/beta hydrolase"/>
    <property type="match status" value="1"/>
</dbReference>
<proteinExistence type="predicted"/>
<comment type="caution">
    <text evidence="4">The sequence shown here is derived from an EMBL/GenBank/DDBJ whole genome shotgun (WGS) entry which is preliminary data.</text>
</comment>
<accession>A0AA35UZE4</accession>
<dbReference type="AlphaFoldDB" id="A0AA35UZE4"/>
<dbReference type="EMBL" id="CATKSH010000003">
    <property type="protein sequence ID" value="CAI9119895.1"/>
    <property type="molecule type" value="Genomic_DNA"/>
</dbReference>
<gene>
    <name evidence="4" type="ORF">LMG32879_000721</name>
</gene>
<feature type="signal peptide" evidence="1">
    <location>
        <begin position="1"/>
        <end position="23"/>
    </location>
</feature>
<evidence type="ECO:0000313" key="4">
    <source>
        <dbReference type="EMBL" id="CAI9119895.1"/>
    </source>
</evidence>
<dbReference type="Gene3D" id="2.140.10.30">
    <property type="entry name" value="Dipeptidylpeptidase IV, N-terminal domain"/>
    <property type="match status" value="1"/>
</dbReference>
<evidence type="ECO:0000259" key="3">
    <source>
        <dbReference type="Pfam" id="PF00930"/>
    </source>
</evidence>
<evidence type="ECO:0000259" key="2">
    <source>
        <dbReference type="Pfam" id="PF00326"/>
    </source>
</evidence>
<organism evidence="4 5">
    <name type="scientific">Brytella acorum</name>
    <dbReference type="NCBI Taxonomy" id="2959299"/>
    <lineage>
        <taxon>Bacteria</taxon>
        <taxon>Pseudomonadati</taxon>
        <taxon>Pseudomonadota</taxon>
        <taxon>Alphaproteobacteria</taxon>
        <taxon>Acetobacterales</taxon>
        <taxon>Acetobacteraceae</taxon>
        <taxon>Brytella</taxon>
    </lineage>
</organism>
<sequence length="737" mass="80234">MPSGLFRLALAASAAFLPAAAMAATSTALSTDANACFATLAVTRSGSLGLPNHAELTPDGHSVLFLRSGPRDTTLHFYRFDLADRSTHELAGGDDAPETLSVEEKARRERARLSLSGITHFDVTPDGKSAIAARGGQLLNVDLASGTATPILGNWIAPRLSPDGKRLLAVRDDDLYAIDISSGDAKRLTKGGSTDFTHGLAEFAAAEELQRADGAWWSPDGKTVLFEEADSRDVEMHYISNPETPQVPPVSFRYPRAGTNNAKLRLGLVSSSGGSPRWVAWDSVAYPYLGRVVWRKDGGLFLVVLNRAQTEEKLLSIDPRTGKSRVVLTETDPAWLDLTPIERSGGFELPYALPDGSFLWAAQRGAQWQLERHRADGALDRVLTTQTTPFLALHDVDPTTHTAVIATNPTRIDSGLVRVDLLTGQTTPVTTEPGQHGAHFTRDLHSAYIQSDSNADGSRATRVMNAAGQPLATLPSVAEPLPFSVHAEFTKAGPLDMDALIVRPDNFRKGARYPVILSVYAGPGFKTVYRTPASYAADQCLANHGYVVVSFDGRGTPGRDHDFERATKNNLIDLPLQDQVDGIQSLGKRYRELDLRHVGVYGWSFGGYFTLMATSRRPDVFSVGVAGAPPVDFADYDTAYTERYLGTPQDDPEGYRKSNVLTYAPQLSVPLLIMHGLTDDNVYFENTMKLTQSLLRAGKPYDLMLLPGTHMLTDPVLRARVDAAREAYFARTLKNTR</sequence>